<proteinExistence type="predicted"/>
<organism evidence="2 3">
    <name type="scientific">Mycena citricolor</name>
    <dbReference type="NCBI Taxonomy" id="2018698"/>
    <lineage>
        <taxon>Eukaryota</taxon>
        <taxon>Fungi</taxon>
        <taxon>Dikarya</taxon>
        <taxon>Basidiomycota</taxon>
        <taxon>Agaricomycotina</taxon>
        <taxon>Agaricomycetes</taxon>
        <taxon>Agaricomycetidae</taxon>
        <taxon>Agaricales</taxon>
        <taxon>Marasmiineae</taxon>
        <taxon>Mycenaceae</taxon>
        <taxon>Mycena</taxon>
    </lineage>
</organism>
<reference evidence="2" key="1">
    <citation type="submission" date="2023-11" db="EMBL/GenBank/DDBJ databases">
        <authorList>
            <person name="De Vega J J."/>
            <person name="De Vega J J."/>
        </authorList>
    </citation>
    <scope>NUCLEOTIDE SEQUENCE</scope>
</reference>
<dbReference type="Proteomes" id="UP001295794">
    <property type="component" value="Unassembled WGS sequence"/>
</dbReference>
<comment type="caution">
    <text evidence="2">The sequence shown here is derived from an EMBL/GenBank/DDBJ whole genome shotgun (WGS) entry which is preliminary data.</text>
</comment>
<sequence>MCVSCAALLRRSMRRYSVKRNSLPLSLFIIPASKRHASCRASCSRLIIAKSSRFELSEHLPGKAEREVDACTCKMPPVQYLRHGTILSRRPFFRGALLRKLITKTLPTFSQSLLGY</sequence>
<dbReference type="AlphaFoldDB" id="A0AAD2H8D8"/>
<dbReference type="EMBL" id="CAVNYO010000138">
    <property type="protein sequence ID" value="CAK5268460.1"/>
    <property type="molecule type" value="Genomic_DNA"/>
</dbReference>
<keyword evidence="3" id="KW-1185">Reference proteome</keyword>
<protein>
    <submittedName>
        <fullName evidence="2">Uncharacterized protein</fullName>
    </submittedName>
</protein>
<evidence type="ECO:0000313" key="3">
    <source>
        <dbReference type="Proteomes" id="UP001295794"/>
    </source>
</evidence>
<name>A0AAD2H8D8_9AGAR</name>
<gene>
    <name evidence="1" type="ORF">MYCIT1_LOCUS11668</name>
    <name evidence="2" type="ORF">MYCIT1_LOCUS12935</name>
</gene>
<accession>A0AAD2H8D8</accession>
<evidence type="ECO:0000313" key="1">
    <source>
        <dbReference type="EMBL" id="CAK5268460.1"/>
    </source>
</evidence>
<dbReference type="EMBL" id="CAVNYO010000145">
    <property type="protein sequence ID" value="CAK5269312.1"/>
    <property type="molecule type" value="Genomic_DNA"/>
</dbReference>
<evidence type="ECO:0000313" key="2">
    <source>
        <dbReference type="EMBL" id="CAK5269312.1"/>
    </source>
</evidence>